<keyword evidence="3" id="KW-1185">Reference proteome</keyword>
<dbReference type="RefSeq" id="WP_245772313.1">
    <property type="nucleotide sequence ID" value="NZ_BJXR01000020.1"/>
</dbReference>
<proteinExistence type="predicted"/>
<dbReference type="STRING" id="1334629.MFUL124B02_37810"/>
<reference evidence="1 4" key="2">
    <citation type="submission" date="2019-07" db="EMBL/GenBank/DDBJ databases">
        <title>Whole genome shotgun sequence of Myxococcus fulvus NBRC 100333.</title>
        <authorList>
            <person name="Hosoyama A."/>
            <person name="Uohara A."/>
            <person name="Ohji S."/>
            <person name="Ichikawa N."/>
        </authorList>
    </citation>
    <scope>NUCLEOTIDE SEQUENCE [LARGE SCALE GENOMIC DNA]</scope>
    <source>
        <strain evidence="1 4">NBRC 100333</strain>
    </source>
</reference>
<dbReference type="Proteomes" id="UP000321514">
    <property type="component" value="Unassembled WGS sequence"/>
</dbReference>
<dbReference type="Proteomes" id="UP000183760">
    <property type="component" value="Unassembled WGS sequence"/>
</dbReference>
<evidence type="ECO:0000313" key="1">
    <source>
        <dbReference type="EMBL" id="GEN07100.1"/>
    </source>
</evidence>
<evidence type="ECO:0000313" key="3">
    <source>
        <dbReference type="Proteomes" id="UP000183760"/>
    </source>
</evidence>
<name>A0A511SYX4_MYXFU</name>
<comment type="caution">
    <text evidence="1">The sequence shown here is derived from an EMBL/GenBank/DDBJ whole genome shotgun (WGS) entry which is preliminary data.</text>
</comment>
<reference evidence="2 3" key="1">
    <citation type="submission" date="2016-10" db="EMBL/GenBank/DDBJ databases">
        <authorList>
            <person name="Varghese N."/>
            <person name="Submissions S."/>
        </authorList>
    </citation>
    <scope>NUCLEOTIDE SEQUENCE [LARGE SCALE GENOMIC DNA]</scope>
    <source>
        <strain evidence="2 3">DSM 16525</strain>
    </source>
</reference>
<accession>A0A511SYX4</accession>
<gene>
    <name evidence="1" type="ORF">MFU01_21370</name>
    <name evidence="2" type="ORF">SAMN05443572_104275</name>
</gene>
<dbReference type="EMBL" id="FOIB01000004">
    <property type="protein sequence ID" value="SET99960.1"/>
    <property type="molecule type" value="Genomic_DNA"/>
</dbReference>
<evidence type="ECO:0000313" key="2">
    <source>
        <dbReference type="EMBL" id="SET99960.1"/>
    </source>
</evidence>
<sequence length="119" mass="13017">MPNFQVGTGLREAGVFNPADIQKGMTARDRDGENLGLITAVDAAGFLIEKGSYFPRDYRVSFSDVTDIDRDDVYLREDLASLPGVRPDVLAARGEVARRLPLQHDLTGALGLAPGDWER</sequence>
<evidence type="ECO:0000313" key="4">
    <source>
        <dbReference type="Proteomes" id="UP000321514"/>
    </source>
</evidence>
<protein>
    <submittedName>
        <fullName evidence="1">Uncharacterized protein</fullName>
    </submittedName>
</protein>
<organism evidence="1 4">
    <name type="scientific">Myxococcus fulvus</name>
    <dbReference type="NCBI Taxonomy" id="33"/>
    <lineage>
        <taxon>Bacteria</taxon>
        <taxon>Pseudomonadati</taxon>
        <taxon>Myxococcota</taxon>
        <taxon>Myxococcia</taxon>
        <taxon>Myxococcales</taxon>
        <taxon>Cystobacterineae</taxon>
        <taxon>Myxococcaceae</taxon>
        <taxon>Myxococcus</taxon>
    </lineage>
</organism>
<dbReference type="AlphaFoldDB" id="A0A511SYX4"/>
<dbReference type="EMBL" id="BJXR01000020">
    <property type="protein sequence ID" value="GEN07100.1"/>
    <property type="molecule type" value="Genomic_DNA"/>
</dbReference>